<reference evidence="2" key="1">
    <citation type="journal article" date="2023" name="IScience">
        <title>Live-bearing cockroach genome reveals convergent evolutionary mechanisms linked to viviparity in insects and beyond.</title>
        <authorList>
            <person name="Fouks B."/>
            <person name="Harrison M.C."/>
            <person name="Mikhailova A.A."/>
            <person name="Marchal E."/>
            <person name="English S."/>
            <person name="Carruthers M."/>
            <person name="Jennings E.C."/>
            <person name="Chiamaka E.L."/>
            <person name="Frigard R.A."/>
            <person name="Pippel M."/>
            <person name="Attardo G.M."/>
            <person name="Benoit J.B."/>
            <person name="Bornberg-Bauer E."/>
            <person name="Tobe S.S."/>
        </authorList>
    </citation>
    <scope>NUCLEOTIDE SEQUENCE</scope>
    <source>
        <strain evidence="2">Stay&amp;Tobe</strain>
    </source>
</reference>
<organism evidence="2 3">
    <name type="scientific">Diploptera punctata</name>
    <name type="common">Pacific beetle cockroach</name>
    <dbReference type="NCBI Taxonomy" id="6984"/>
    <lineage>
        <taxon>Eukaryota</taxon>
        <taxon>Metazoa</taxon>
        <taxon>Ecdysozoa</taxon>
        <taxon>Arthropoda</taxon>
        <taxon>Hexapoda</taxon>
        <taxon>Insecta</taxon>
        <taxon>Pterygota</taxon>
        <taxon>Neoptera</taxon>
        <taxon>Polyneoptera</taxon>
        <taxon>Dictyoptera</taxon>
        <taxon>Blattodea</taxon>
        <taxon>Blaberoidea</taxon>
        <taxon>Blaberidae</taxon>
        <taxon>Diplopterinae</taxon>
        <taxon>Diploptera</taxon>
    </lineage>
</organism>
<evidence type="ECO:0008006" key="4">
    <source>
        <dbReference type="Google" id="ProtNLM"/>
    </source>
</evidence>
<evidence type="ECO:0000256" key="1">
    <source>
        <dbReference type="SAM" id="SignalP"/>
    </source>
</evidence>
<accession>A0AAD7ZCT7</accession>
<evidence type="ECO:0000313" key="3">
    <source>
        <dbReference type="Proteomes" id="UP001233999"/>
    </source>
</evidence>
<feature type="non-terminal residue" evidence="2">
    <location>
        <position position="73"/>
    </location>
</feature>
<dbReference type="Proteomes" id="UP001233999">
    <property type="component" value="Unassembled WGS sequence"/>
</dbReference>
<sequence>PPPALWLGFRHNTHRLVLFVLLCLQQVERVITVSTKTCYDKYIYFHAACCTAMPTYLPIQKMHYKRKLVSTLQ</sequence>
<reference evidence="2" key="2">
    <citation type="submission" date="2023-05" db="EMBL/GenBank/DDBJ databases">
        <authorList>
            <person name="Fouks B."/>
        </authorList>
    </citation>
    <scope>NUCLEOTIDE SEQUENCE</scope>
    <source>
        <strain evidence="2">Stay&amp;Tobe</strain>
        <tissue evidence="2">Testes</tissue>
    </source>
</reference>
<name>A0AAD7ZCT7_DIPPU</name>
<protein>
    <recommendedName>
        <fullName evidence="4">Secreted protein</fullName>
    </recommendedName>
</protein>
<feature type="non-terminal residue" evidence="2">
    <location>
        <position position="1"/>
    </location>
</feature>
<feature type="signal peptide" evidence="1">
    <location>
        <begin position="1"/>
        <end position="29"/>
    </location>
</feature>
<gene>
    <name evidence="2" type="ORF">L9F63_005447</name>
</gene>
<evidence type="ECO:0000313" key="2">
    <source>
        <dbReference type="EMBL" id="KAJ9578329.1"/>
    </source>
</evidence>
<keyword evidence="1" id="KW-0732">Signal</keyword>
<comment type="caution">
    <text evidence="2">The sequence shown here is derived from an EMBL/GenBank/DDBJ whole genome shotgun (WGS) entry which is preliminary data.</text>
</comment>
<dbReference type="EMBL" id="JASPKZ010008888">
    <property type="protein sequence ID" value="KAJ9578329.1"/>
    <property type="molecule type" value="Genomic_DNA"/>
</dbReference>
<dbReference type="AlphaFoldDB" id="A0AAD7ZCT7"/>
<feature type="chain" id="PRO_5042240415" description="Secreted protein" evidence="1">
    <location>
        <begin position="30"/>
        <end position="73"/>
    </location>
</feature>
<proteinExistence type="predicted"/>
<keyword evidence="3" id="KW-1185">Reference proteome</keyword>